<evidence type="ECO:0000313" key="11">
    <source>
        <dbReference type="Proteomes" id="UP000188268"/>
    </source>
</evidence>
<dbReference type="InterPro" id="IPR038408">
    <property type="entry name" value="GNK2_sf"/>
</dbReference>
<keyword evidence="2" id="KW-0732">Signal</keyword>
<dbReference type="OrthoDB" id="10251412at2759"/>
<dbReference type="Gene3D" id="6.10.280.40">
    <property type="match status" value="1"/>
</dbReference>
<keyword evidence="3" id="KW-0677">Repeat</keyword>
<dbReference type="FunFam" id="3.30.430.20:FF:000003">
    <property type="entry name" value="Cysteine-rich RLK (RECEPTOR-like protein kinase) 10"/>
    <property type="match status" value="1"/>
</dbReference>
<dbReference type="InterPro" id="IPR058017">
    <property type="entry name" value="At3g28540-like_C"/>
</dbReference>
<keyword evidence="4" id="KW-0378">Hydrolase</keyword>
<dbReference type="InterPro" id="IPR050747">
    <property type="entry name" value="Mitochondrial_chaperone_BCS1"/>
</dbReference>
<keyword evidence="11" id="KW-1185">Reference proteome</keyword>
<proteinExistence type="predicted"/>
<dbReference type="AlphaFoldDB" id="A0A1R3I995"/>
<dbReference type="EMBL" id="AWWV01010465">
    <property type="protein sequence ID" value="OMO79118.1"/>
    <property type="molecule type" value="Genomic_DNA"/>
</dbReference>
<evidence type="ECO:0000256" key="6">
    <source>
        <dbReference type="ARBA" id="ARBA00022842"/>
    </source>
</evidence>
<keyword evidence="8" id="KW-0812">Transmembrane</keyword>
<reference evidence="10 11" key="1">
    <citation type="submission" date="2013-09" db="EMBL/GenBank/DDBJ databases">
        <title>Corchorus capsularis genome sequencing.</title>
        <authorList>
            <person name="Alam M."/>
            <person name="Haque M.S."/>
            <person name="Islam M.S."/>
            <person name="Emdad E.M."/>
            <person name="Islam M.M."/>
            <person name="Ahmed B."/>
            <person name="Halim A."/>
            <person name="Hossen Q.M.M."/>
            <person name="Hossain M.Z."/>
            <person name="Ahmed R."/>
            <person name="Khan M.M."/>
            <person name="Islam R."/>
            <person name="Rashid M.M."/>
            <person name="Khan S.A."/>
            <person name="Rahman M.S."/>
            <person name="Alam M."/>
        </authorList>
    </citation>
    <scope>NUCLEOTIDE SEQUENCE [LARGE SCALE GENOMIC DNA]</scope>
    <source>
        <strain evidence="11">cv. CVL-1</strain>
        <tissue evidence="10">Whole seedling</tissue>
    </source>
</reference>
<dbReference type="SUPFAM" id="SSF52540">
    <property type="entry name" value="P-loop containing nucleoside triphosphate hydrolases"/>
    <property type="match status" value="2"/>
</dbReference>
<gene>
    <name evidence="10" type="ORF">CCACVL1_13896</name>
</gene>
<dbReference type="GO" id="GO:0016887">
    <property type="term" value="F:ATP hydrolysis activity"/>
    <property type="evidence" value="ECO:0007669"/>
    <property type="project" value="InterPro"/>
</dbReference>
<dbReference type="STRING" id="210143.A0A1R3I995"/>
<evidence type="ECO:0000256" key="1">
    <source>
        <dbReference type="ARBA" id="ARBA00001946"/>
    </source>
</evidence>
<evidence type="ECO:0000259" key="9">
    <source>
        <dbReference type="PROSITE" id="PS51473"/>
    </source>
</evidence>
<evidence type="ECO:0000256" key="8">
    <source>
        <dbReference type="SAM" id="Phobius"/>
    </source>
</evidence>
<comment type="cofactor">
    <cofactor evidence="1">
        <name>Mg(2+)</name>
        <dbReference type="ChEBI" id="CHEBI:18420"/>
    </cofactor>
</comment>
<dbReference type="CDD" id="cd23509">
    <property type="entry name" value="Gnk2-like"/>
    <property type="match status" value="2"/>
</dbReference>
<dbReference type="Pfam" id="PF01657">
    <property type="entry name" value="Stress-antifung"/>
    <property type="match status" value="2"/>
</dbReference>
<evidence type="ECO:0000256" key="3">
    <source>
        <dbReference type="ARBA" id="ARBA00022737"/>
    </source>
</evidence>
<dbReference type="PANTHER" id="PTHR23070">
    <property type="entry name" value="BCS1 AAA-TYPE ATPASE"/>
    <property type="match status" value="1"/>
</dbReference>
<keyword evidence="6" id="KW-0460">Magnesium</keyword>
<feature type="domain" description="Gnk2-homologous" evidence="9">
    <location>
        <begin position="513"/>
        <end position="620"/>
    </location>
</feature>
<dbReference type="InterPro" id="IPR003959">
    <property type="entry name" value="ATPase_AAA_core"/>
</dbReference>
<feature type="transmembrane region" description="Helical" evidence="8">
    <location>
        <begin position="7"/>
        <end position="28"/>
    </location>
</feature>
<dbReference type="OMA" id="AKECEKM"/>
<evidence type="ECO:0000256" key="5">
    <source>
        <dbReference type="ARBA" id="ARBA00022840"/>
    </source>
</evidence>
<keyword evidence="5" id="KW-0067">ATP-binding</keyword>
<dbReference type="PROSITE" id="PS51473">
    <property type="entry name" value="GNK2"/>
    <property type="match status" value="2"/>
</dbReference>
<dbReference type="Pfam" id="PF00004">
    <property type="entry name" value="AAA"/>
    <property type="match status" value="1"/>
</dbReference>
<evidence type="ECO:0000256" key="2">
    <source>
        <dbReference type="ARBA" id="ARBA00022729"/>
    </source>
</evidence>
<dbReference type="Gramene" id="OMO79118">
    <property type="protein sequence ID" value="OMO79118"/>
    <property type="gene ID" value="CCACVL1_13896"/>
</dbReference>
<keyword evidence="8" id="KW-0472">Membrane</keyword>
<dbReference type="InterPro" id="IPR025753">
    <property type="entry name" value="AAA_N_dom"/>
</dbReference>
<dbReference type="FunFam" id="3.30.430.20:FF:000002">
    <property type="entry name" value="Cysteine-rich receptor-like protein kinase 10"/>
    <property type="match status" value="1"/>
</dbReference>
<feature type="region of interest" description="Disordered" evidence="7">
    <location>
        <begin position="894"/>
        <end position="933"/>
    </location>
</feature>
<dbReference type="Pfam" id="PF14363">
    <property type="entry name" value="AAA_assoc"/>
    <property type="match status" value="2"/>
</dbReference>
<comment type="caution">
    <text evidence="10">The sequence shown here is derived from an EMBL/GenBank/DDBJ whole genome shotgun (WGS) entry which is preliminary data.</text>
</comment>
<keyword evidence="8" id="KW-1133">Transmembrane helix</keyword>
<dbReference type="Gene3D" id="3.40.50.300">
    <property type="entry name" value="P-loop containing nucleotide triphosphate hydrolases"/>
    <property type="match status" value="2"/>
</dbReference>
<evidence type="ECO:0000313" key="10">
    <source>
        <dbReference type="EMBL" id="OMO79118.1"/>
    </source>
</evidence>
<dbReference type="Gene3D" id="3.30.430.20">
    <property type="entry name" value="Gnk2 domain, C-X8-C-X2-C motif"/>
    <property type="match status" value="2"/>
</dbReference>
<dbReference type="InterPro" id="IPR027417">
    <property type="entry name" value="P-loop_NTPase"/>
</dbReference>
<protein>
    <recommendedName>
        <fullName evidence="9">Gnk2-homologous domain-containing protein</fullName>
    </recommendedName>
</protein>
<accession>A0A1R3I995</accession>
<evidence type="ECO:0000256" key="7">
    <source>
        <dbReference type="SAM" id="MobiDB-lite"/>
    </source>
</evidence>
<sequence length="933" mass="105368">MMNVESWAQIGSSIAGLMFALATIQQFFPHQLRVTLEEFVLATLQQFYFVQKFCDKLVSFFSPYVQIKFPEYSGYSRNQAYSAIESYVGAKSTTKASQLKGSLVKSSKALVLTRDESKVSDEFNGVKLWWVLGPSSSSDSEDKYYQLIFHRSHRELITGPYLEYVLQEGQAIKAKNKRIRLYTNNPSDNWSYYKKNLWSDIPFENPARFETLAMDPKKKEEIINDLVTFSNAKEYYTKLGKPWKRGYLLYGPPGTGKSTMIAAMANLLNYDIYDLELTTVYDNTELRKLLTETSTLIRRGRMDMHIELSYCRFEAFKTLAKNYLDLDSHDLFEKIEILLEEMDITPADVAEYLIPKLGKKDPDSCLESLIQALEDAKENLELTTNEGKRRFKGKRFFTITQNVPPHLCSSSGNFTSNSTYAANLNHLLSSFSSVDNIPNDYGFYNLSSGQGFDVANGIALCRGDINSGDCLGCINNAATELPSICPNQIEAAIWYDYCMLCYTNRSIIGVPESDMPLYSWNLSNVTNVDAFNQALTALLDTLNTKASSGDSLRKFATGSVKVTGFQTIYALVQCTPDLTAMECRSCLSRSVNYIPQCCSRKQDLRLYGLSCNLRFGIDRFYDLTTADTPLGPSTSPVSPPPSNHTTSTIGERLMRSEAYSAIENYLSSTSSLQAKRLKADIVKNNQSLVLSMDDHEEVADEFEGVKLWWASGKHISKTQSFSFYPVTDEKRFYKLTFHKKHRDVIIGPYLKHVLKEGRAIKVRNRQRKLYTNNGSMWSHVVFEHPATFQTLAMEPEKKKEIMEDLTTFSQAEEFYSRIGRAWKRGYLLYGPPGTGKSTMIAAMANLLGIQELLGETKITPAEVAEHLMPKTVSGDPETCLESLIEALESAKEEARLKAEKEAKDKELATQEQEKTTESEPLGDKNAGEEDSVH</sequence>
<feature type="domain" description="Gnk2-homologous" evidence="9">
    <location>
        <begin position="402"/>
        <end position="507"/>
    </location>
</feature>
<dbReference type="Pfam" id="PF25568">
    <property type="entry name" value="AAA_lid_At3g28540"/>
    <property type="match status" value="2"/>
</dbReference>
<organism evidence="10 11">
    <name type="scientific">Corchorus capsularis</name>
    <name type="common">Jute</name>
    <dbReference type="NCBI Taxonomy" id="210143"/>
    <lineage>
        <taxon>Eukaryota</taxon>
        <taxon>Viridiplantae</taxon>
        <taxon>Streptophyta</taxon>
        <taxon>Embryophyta</taxon>
        <taxon>Tracheophyta</taxon>
        <taxon>Spermatophyta</taxon>
        <taxon>Magnoliopsida</taxon>
        <taxon>eudicotyledons</taxon>
        <taxon>Gunneridae</taxon>
        <taxon>Pentapetalae</taxon>
        <taxon>rosids</taxon>
        <taxon>malvids</taxon>
        <taxon>Malvales</taxon>
        <taxon>Malvaceae</taxon>
        <taxon>Grewioideae</taxon>
        <taxon>Apeibeae</taxon>
        <taxon>Corchorus</taxon>
    </lineage>
</organism>
<evidence type="ECO:0000256" key="4">
    <source>
        <dbReference type="ARBA" id="ARBA00022801"/>
    </source>
</evidence>
<dbReference type="InterPro" id="IPR002902">
    <property type="entry name" value="GNK2"/>
</dbReference>
<keyword evidence="5" id="KW-0547">Nucleotide-binding</keyword>
<dbReference type="Proteomes" id="UP000188268">
    <property type="component" value="Unassembled WGS sequence"/>
</dbReference>
<dbReference type="GO" id="GO:0005524">
    <property type="term" value="F:ATP binding"/>
    <property type="evidence" value="ECO:0007669"/>
    <property type="project" value="UniProtKB-KW"/>
</dbReference>
<name>A0A1R3I995_COCAP</name>